<protein>
    <recommendedName>
        <fullName evidence="12">TGF-beta family profile domain-containing protein</fullName>
    </recommendedName>
</protein>
<dbReference type="PANTHER" id="PTHR11848:SF310">
    <property type="entry name" value="PROTEIN 60A-RELATED"/>
    <property type="match status" value="1"/>
</dbReference>
<evidence type="ECO:0000259" key="12">
    <source>
        <dbReference type="PROSITE" id="PS51362"/>
    </source>
</evidence>
<evidence type="ECO:0000256" key="7">
    <source>
        <dbReference type="ARBA" id="ARBA00023157"/>
    </source>
</evidence>
<dbReference type="InterPro" id="IPR017948">
    <property type="entry name" value="TGFb_CS"/>
</dbReference>
<evidence type="ECO:0000313" key="14">
    <source>
        <dbReference type="Proteomes" id="UP000887568"/>
    </source>
</evidence>
<evidence type="ECO:0000256" key="8">
    <source>
        <dbReference type="ARBA" id="ARBA00023180"/>
    </source>
</evidence>
<dbReference type="PROSITE" id="PS51362">
    <property type="entry name" value="TGF_BETA_2"/>
    <property type="match status" value="1"/>
</dbReference>
<keyword evidence="7" id="KW-1015">Disulfide bond</keyword>
<feature type="compositionally biased region" description="Basic residues" evidence="10">
    <location>
        <begin position="302"/>
        <end position="317"/>
    </location>
</feature>
<evidence type="ECO:0000256" key="3">
    <source>
        <dbReference type="ARBA" id="ARBA00022514"/>
    </source>
</evidence>
<dbReference type="Gene3D" id="2.10.90.10">
    <property type="entry name" value="Cystine-knot cytokines"/>
    <property type="match status" value="1"/>
</dbReference>
<dbReference type="RefSeq" id="XP_038052587.1">
    <property type="nucleotide sequence ID" value="XM_038196659.1"/>
</dbReference>
<keyword evidence="8" id="KW-0325">Glycoprotein</keyword>
<dbReference type="GO" id="GO:0032502">
    <property type="term" value="P:developmental process"/>
    <property type="evidence" value="ECO:0007669"/>
    <property type="project" value="UniProtKB-ARBA"/>
</dbReference>
<evidence type="ECO:0000313" key="13">
    <source>
        <dbReference type="EnsemblMetazoa" id="XP_038052587.1"/>
    </source>
</evidence>
<dbReference type="GO" id="GO:0005615">
    <property type="term" value="C:extracellular space"/>
    <property type="evidence" value="ECO:0007669"/>
    <property type="project" value="UniProtKB-KW"/>
</dbReference>
<comment type="subcellular location">
    <subcellularLocation>
        <location evidence="1">Secreted</location>
    </subcellularLocation>
</comment>
<dbReference type="InterPro" id="IPR001111">
    <property type="entry name" value="TGF-b_propeptide"/>
</dbReference>
<evidence type="ECO:0000256" key="1">
    <source>
        <dbReference type="ARBA" id="ARBA00004613"/>
    </source>
</evidence>
<dbReference type="InterPro" id="IPR001839">
    <property type="entry name" value="TGF-b_C"/>
</dbReference>
<dbReference type="PROSITE" id="PS00250">
    <property type="entry name" value="TGF_BETA_1"/>
    <property type="match status" value="1"/>
</dbReference>
<reference evidence="13" key="1">
    <citation type="submission" date="2022-11" db="UniProtKB">
        <authorList>
            <consortium name="EnsemblMetazoa"/>
        </authorList>
    </citation>
    <scope>IDENTIFICATION</scope>
</reference>
<keyword evidence="5 11" id="KW-0732">Signal</keyword>
<evidence type="ECO:0000256" key="2">
    <source>
        <dbReference type="ARBA" id="ARBA00006656"/>
    </source>
</evidence>
<dbReference type="GO" id="GO:0008083">
    <property type="term" value="F:growth factor activity"/>
    <property type="evidence" value="ECO:0007669"/>
    <property type="project" value="UniProtKB-KW"/>
</dbReference>
<keyword evidence="14" id="KW-1185">Reference proteome</keyword>
<dbReference type="OMA" id="VPQACCA"/>
<evidence type="ECO:0000256" key="9">
    <source>
        <dbReference type="RuleBase" id="RU000354"/>
    </source>
</evidence>
<dbReference type="PANTHER" id="PTHR11848">
    <property type="entry name" value="TGF-BETA FAMILY"/>
    <property type="match status" value="1"/>
</dbReference>
<keyword evidence="3" id="KW-0202">Cytokine</keyword>
<dbReference type="CDD" id="cd13761">
    <property type="entry name" value="TGF_beta_BMP5_like"/>
    <property type="match status" value="1"/>
</dbReference>
<name>A0A913ZLC5_PATMI</name>
<dbReference type="FunFam" id="2.10.90.10:FF:000003">
    <property type="entry name" value="Bone morphogenetic protein 5"/>
    <property type="match status" value="1"/>
</dbReference>
<dbReference type="InterPro" id="IPR015615">
    <property type="entry name" value="TGF-beta-rel"/>
</dbReference>
<dbReference type="GO" id="GO:0005125">
    <property type="term" value="F:cytokine activity"/>
    <property type="evidence" value="ECO:0007669"/>
    <property type="project" value="UniProtKB-KW"/>
</dbReference>
<dbReference type="Pfam" id="PF00688">
    <property type="entry name" value="TGFb_propeptide"/>
    <property type="match status" value="1"/>
</dbReference>
<dbReference type="SMART" id="SM00204">
    <property type="entry name" value="TGFB"/>
    <property type="match status" value="1"/>
</dbReference>
<feature type="signal peptide" evidence="11">
    <location>
        <begin position="1"/>
        <end position="27"/>
    </location>
</feature>
<keyword evidence="4" id="KW-0964">Secreted</keyword>
<dbReference type="EnsemblMetazoa" id="XM_038196659.1">
    <property type="protein sequence ID" value="XP_038052587.1"/>
    <property type="gene ID" value="LOC119725288"/>
</dbReference>
<dbReference type="SUPFAM" id="SSF57501">
    <property type="entry name" value="Cystine-knot cytokines"/>
    <property type="match status" value="1"/>
</dbReference>
<accession>A0A913ZLC5</accession>
<feature type="domain" description="TGF-beta family profile" evidence="12">
    <location>
        <begin position="313"/>
        <end position="450"/>
    </location>
</feature>
<dbReference type="Pfam" id="PF00019">
    <property type="entry name" value="TGF_beta"/>
    <property type="match status" value="1"/>
</dbReference>
<dbReference type="GeneID" id="119725288"/>
<evidence type="ECO:0000256" key="4">
    <source>
        <dbReference type="ARBA" id="ARBA00022525"/>
    </source>
</evidence>
<dbReference type="OrthoDB" id="5987191at2759"/>
<keyword evidence="6 9" id="KW-0339">Growth factor</keyword>
<feature type="region of interest" description="Disordered" evidence="10">
    <location>
        <begin position="300"/>
        <end position="348"/>
    </location>
</feature>
<feature type="compositionally biased region" description="Polar residues" evidence="10">
    <location>
        <begin position="324"/>
        <end position="344"/>
    </location>
</feature>
<comment type="similarity">
    <text evidence="2 9">Belongs to the TGF-beta family.</text>
</comment>
<sequence length="450" mass="51102">MNYMINHKMSRTCSLLCILLACQGVLAQFYSSNEIRRFPRDVSSELSGMSSSVYSQEETRDIQEEILNLLGLKRRPRPEAVKSTQNHSAPLFMLDLYRSLNVKEFEDEDLDLYFLSDDTLPWMPGTMFNYTSNEVSAVNQADTIMSLPVHYKERAVSKHGPHRYHFDLTRIPEEETVTAAELRVFRYSTSYSAGNGTYRINIYQVIPQDQENGRSRSMAYLDGQVVGRADHGWLVFDVSMASSTWRTYPRANMGLQVTVETLDGELVDPSAIGLVGVDSEQGKEPFMVAFFQGFSQPQAPRIRNRRSTSRKSARRRQRPETIDTDTNSLNDLGSPSRNPNSASVRQRECQKRSLQVNFRDLEWQDWIIAPHGYAAFYCEGECAFPLNDYLNATNHAIVQTLVNLMSPEAVPQACCAPTKLSAISVLFFDDSSNVILKKYRNMVVRACGCH</sequence>
<evidence type="ECO:0000256" key="6">
    <source>
        <dbReference type="ARBA" id="ARBA00023030"/>
    </source>
</evidence>
<dbReference type="InterPro" id="IPR029034">
    <property type="entry name" value="Cystine-knot_cytokine"/>
</dbReference>
<dbReference type="AlphaFoldDB" id="A0A913ZLC5"/>
<feature type="chain" id="PRO_5037455783" description="TGF-beta family profile domain-containing protein" evidence="11">
    <location>
        <begin position="28"/>
        <end position="450"/>
    </location>
</feature>
<evidence type="ECO:0000256" key="11">
    <source>
        <dbReference type="SAM" id="SignalP"/>
    </source>
</evidence>
<dbReference type="Proteomes" id="UP000887568">
    <property type="component" value="Unplaced"/>
</dbReference>
<evidence type="ECO:0000256" key="10">
    <source>
        <dbReference type="SAM" id="MobiDB-lite"/>
    </source>
</evidence>
<evidence type="ECO:0000256" key="5">
    <source>
        <dbReference type="ARBA" id="ARBA00022729"/>
    </source>
</evidence>
<organism evidence="13 14">
    <name type="scientific">Patiria miniata</name>
    <name type="common">Bat star</name>
    <name type="synonym">Asterina miniata</name>
    <dbReference type="NCBI Taxonomy" id="46514"/>
    <lineage>
        <taxon>Eukaryota</taxon>
        <taxon>Metazoa</taxon>
        <taxon>Echinodermata</taxon>
        <taxon>Eleutherozoa</taxon>
        <taxon>Asterozoa</taxon>
        <taxon>Asteroidea</taxon>
        <taxon>Valvatacea</taxon>
        <taxon>Valvatida</taxon>
        <taxon>Asterinidae</taxon>
        <taxon>Patiria</taxon>
    </lineage>
</organism>
<dbReference type="Gene3D" id="2.60.120.970">
    <property type="match status" value="1"/>
</dbReference>
<proteinExistence type="inferred from homology"/>